<dbReference type="Proteomes" id="UP001153069">
    <property type="component" value="Unassembled WGS sequence"/>
</dbReference>
<evidence type="ECO:0000256" key="1">
    <source>
        <dbReference type="SAM" id="MobiDB-lite"/>
    </source>
</evidence>
<accession>A0A9N8EC95</accession>
<dbReference type="AlphaFoldDB" id="A0A9N8EC95"/>
<feature type="compositionally biased region" description="Acidic residues" evidence="1">
    <location>
        <begin position="222"/>
        <end position="232"/>
    </location>
</feature>
<feature type="region of interest" description="Disordered" evidence="1">
    <location>
        <begin position="206"/>
        <end position="232"/>
    </location>
</feature>
<feature type="compositionally biased region" description="Polar residues" evidence="1">
    <location>
        <begin position="1"/>
        <end position="18"/>
    </location>
</feature>
<reference evidence="2" key="1">
    <citation type="submission" date="2020-06" db="EMBL/GenBank/DDBJ databases">
        <authorList>
            <consortium name="Plant Systems Biology data submission"/>
        </authorList>
    </citation>
    <scope>NUCLEOTIDE SEQUENCE</scope>
    <source>
        <strain evidence="2">D6</strain>
    </source>
</reference>
<keyword evidence="3" id="KW-1185">Reference proteome</keyword>
<comment type="caution">
    <text evidence="2">The sequence shown here is derived from an EMBL/GenBank/DDBJ whole genome shotgun (WGS) entry which is preliminary data.</text>
</comment>
<protein>
    <submittedName>
        <fullName evidence="2">Uncharacterized protein</fullName>
    </submittedName>
</protein>
<evidence type="ECO:0000313" key="2">
    <source>
        <dbReference type="EMBL" id="CAB9518178.1"/>
    </source>
</evidence>
<evidence type="ECO:0000313" key="3">
    <source>
        <dbReference type="Proteomes" id="UP001153069"/>
    </source>
</evidence>
<organism evidence="2 3">
    <name type="scientific">Seminavis robusta</name>
    <dbReference type="NCBI Taxonomy" id="568900"/>
    <lineage>
        <taxon>Eukaryota</taxon>
        <taxon>Sar</taxon>
        <taxon>Stramenopiles</taxon>
        <taxon>Ochrophyta</taxon>
        <taxon>Bacillariophyta</taxon>
        <taxon>Bacillariophyceae</taxon>
        <taxon>Bacillariophycidae</taxon>
        <taxon>Naviculales</taxon>
        <taxon>Naviculaceae</taxon>
        <taxon>Seminavis</taxon>
    </lineage>
</organism>
<proteinExistence type="predicted"/>
<name>A0A9N8EC95_9STRA</name>
<gene>
    <name evidence="2" type="ORF">SEMRO_912_G219370.1</name>
</gene>
<sequence length="232" mass="25792">MYGITNDNNDGFVNTPTPVSDESSSEDETLLMEEGEQGLHARRRVTFSQNLTHVHEIPARNSFSLEEKRAIWLSREEKDEFRRDAYAIVEVQSREGGSVTDETMRGLECRTHQGFELAKNNRARASFCVIDEQDRQDEANISCDPNLIAEVCKGATLHCRCVAYAQGLLDAQAALAERGALSFNQALARSIQHHLLIPESMCMSSTGSSHGSSLQGKRQEADDMDWDAVVDA</sequence>
<feature type="region of interest" description="Disordered" evidence="1">
    <location>
        <begin position="1"/>
        <end position="30"/>
    </location>
</feature>
<dbReference type="EMBL" id="CAICTM010000910">
    <property type="protein sequence ID" value="CAB9518178.1"/>
    <property type="molecule type" value="Genomic_DNA"/>
</dbReference>